<gene>
    <name evidence="1" type="ORF">METZ01_LOCUS481469</name>
</gene>
<dbReference type="EMBL" id="UINC01206810">
    <property type="protein sequence ID" value="SVE28615.1"/>
    <property type="molecule type" value="Genomic_DNA"/>
</dbReference>
<organism evidence="1">
    <name type="scientific">marine metagenome</name>
    <dbReference type="NCBI Taxonomy" id="408172"/>
    <lineage>
        <taxon>unclassified sequences</taxon>
        <taxon>metagenomes</taxon>
        <taxon>ecological metagenomes</taxon>
    </lineage>
</organism>
<name>A0A383CAC2_9ZZZZ</name>
<accession>A0A383CAC2</accession>
<sequence length="30" mass="3278">MPNYRVAIIGTGRMGGLIEDELNPNQFSSP</sequence>
<proteinExistence type="predicted"/>
<evidence type="ECO:0000313" key="1">
    <source>
        <dbReference type="EMBL" id="SVE28615.1"/>
    </source>
</evidence>
<dbReference type="AlphaFoldDB" id="A0A383CAC2"/>
<protein>
    <submittedName>
        <fullName evidence="1">Uncharacterized protein</fullName>
    </submittedName>
</protein>
<reference evidence="1" key="1">
    <citation type="submission" date="2018-05" db="EMBL/GenBank/DDBJ databases">
        <authorList>
            <person name="Lanie J.A."/>
            <person name="Ng W.-L."/>
            <person name="Kazmierczak K.M."/>
            <person name="Andrzejewski T.M."/>
            <person name="Davidsen T.M."/>
            <person name="Wayne K.J."/>
            <person name="Tettelin H."/>
            <person name="Glass J.I."/>
            <person name="Rusch D."/>
            <person name="Podicherti R."/>
            <person name="Tsui H.-C.T."/>
            <person name="Winkler M.E."/>
        </authorList>
    </citation>
    <scope>NUCLEOTIDE SEQUENCE</scope>
</reference>